<feature type="chain" id="PRO_5012956068" description="Imelysin-like domain-containing protein" evidence="4">
    <location>
        <begin position="27"/>
        <end position="410"/>
    </location>
</feature>
<evidence type="ECO:0000256" key="2">
    <source>
        <dbReference type="ARBA" id="ARBA00005989"/>
    </source>
</evidence>
<keyword evidence="7" id="KW-1185">Reference proteome</keyword>
<dbReference type="Proteomes" id="UP000190188">
    <property type="component" value="Unassembled WGS sequence"/>
</dbReference>
<dbReference type="InterPro" id="IPR018976">
    <property type="entry name" value="Imelysin-like"/>
</dbReference>
<evidence type="ECO:0000259" key="5">
    <source>
        <dbReference type="Pfam" id="PF09375"/>
    </source>
</evidence>
<dbReference type="PROSITE" id="PS51257">
    <property type="entry name" value="PROKAR_LIPOPROTEIN"/>
    <property type="match status" value="1"/>
</dbReference>
<evidence type="ECO:0000256" key="4">
    <source>
        <dbReference type="SAM" id="SignalP"/>
    </source>
</evidence>
<dbReference type="GO" id="GO:0030313">
    <property type="term" value="C:cell envelope"/>
    <property type="evidence" value="ECO:0007669"/>
    <property type="project" value="UniProtKB-SubCell"/>
</dbReference>
<dbReference type="EMBL" id="MSZX01000005">
    <property type="protein sequence ID" value="OPA77693.1"/>
    <property type="molecule type" value="Genomic_DNA"/>
</dbReference>
<sequence>MKNKRIKLVSFLVTLALLTAAMTACGAKDTSTEVAASTQGTTQADTTNATTTATVDPQTGTDSMIATAAALKTSLDAKDDAKAKELTKKIEEEWLSFENDIKAKYPDQYVNVEKYLNTLIAGGKQDTLEFDVLSTLLDQVQPALQGLSDTLKSGTGGVNKDSLEKNPEIVAATKLYAAYVQEQGTAMVTEIEALLNDVKSGDLKKAQAQYVKSRFPYERIEPIIELFAELDGTMDARVDDFADENDANFTGYHRIENILFVKQNTKDAVTFAERLLEDGKKMQSEIAKMTIDPTLFVTGVGELMEEAQSTKITGEEERWSQATLPVLKGNVEGAKKIFDLLRAELHKKDPALEEKIDKNLQSVLQQIEELSPNGVYTPFDQLSQTQQIDLKNKLEALAVPLVKLPATLGE</sequence>
<protein>
    <recommendedName>
        <fullName evidence="5">Imelysin-like domain-containing protein</fullName>
    </recommendedName>
</protein>
<dbReference type="InterPro" id="IPR050894">
    <property type="entry name" value="EfeM/EfeO_iron_uptake"/>
</dbReference>
<dbReference type="PANTHER" id="PTHR39192:SF1">
    <property type="entry name" value="IRON UPTAKE SYSTEM COMPONENT EFEO"/>
    <property type="match status" value="1"/>
</dbReference>
<dbReference type="CDD" id="cd14656">
    <property type="entry name" value="Imelysin-like_EfeO"/>
    <property type="match status" value="1"/>
</dbReference>
<feature type="domain" description="Imelysin-like" evidence="5">
    <location>
        <begin position="173"/>
        <end position="397"/>
    </location>
</feature>
<dbReference type="OrthoDB" id="7348379at2"/>
<comment type="similarity">
    <text evidence="2">Belongs to the EfeM/EfeO family.</text>
</comment>
<name>A0A1T2XDL0_9BACL</name>
<dbReference type="Gene3D" id="1.20.1420.20">
    <property type="entry name" value="M75 peptidase, HXXE motif"/>
    <property type="match status" value="1"/>
</dbReference>
<dbReference type="Pfam" id="PF09375">
    <property type="entry name" value="Peptidase_M75"/>
    <property type="match status" value="1"/>
</dbReference>
<evidence type="ECO:0000313" key="7">
    <source>
        <dbReference type="Proteomes" id="UP000190188"/>
    </source>
</evidence>
<dbReference type="InterPro" id="IPR038352">
    <property type="entry name" value="Imelysin_sf"/>
</dbReference>
<dbReference type="AlphaFoldDB" id="A0A1T2XDL0"/>
<feature type="signal peptide" evidence="4">
    <location>
        <begin position="1"/>
        <end position="26"/>
    </location>
</feature>
<dbReference type="PANTHER" id="PTHR39192">
    <property type="entry name" value="IRON UPTAKE SYSTEM COMPONENT EFEO"/>
    <property type="match status" value="1"/>
</dbReference>
<comment type="subcellular location">
    <subcellularLocation>
        <location evidence="1">Cell envelope</location>
    </subcellularLocation>
</comment>
<comment type="caution">
    <text evidence="6">The sequence shown here is derived from an EMBL/GenBank/DDBJ whole genome shotgun (WGS) entry which is preliminary data.</text>
</comment>
<dbReference type="STRING" id="1324314.BVG16_14730"/>
<evidence type="ECO:0000313" key="6">
    <source>
        <dbReference type="EMBL" id="OPA77693.1"/>
    </source>
</evidence>
<keyword evidence="3 4" id="KW-0732">Signal</keyword>
<accession>A0A1T2XDL0</accession>
<organism evidence="6 7">
    <name type="scientific">Paenibacillus selenitireducens</name>
    <dbReference type="NCBI Taxonomy" id="1324314"/>
    <lineage>
        <taxon>Bacteria</taxon>
        <taxon>Bacillati</taxon>
        <taxon>Bacillota</taxon>
        <taxon>Bacilli</taxon>
        <taxon>Bacillales</taxon>
        <taxon>Paenibacillaceae</taxon>
        <taxon>Paenibacillus</taxon>
    </lineage>
</organism>
<evidence type="ECO:0000256" key="1">
    <source>
        <dbReference type="ARBA" id="ARBA00004196"/>
    </source>
</evidence>
<gene>
    <name evidence="6" type="ORF">BVG16_14730</name>
</gene>
<reference evidence="6 7" key="1">
    <citation type="submission" date="2017-01" db="EMBL/GenBank/DDBJ databases">
        <title>Genome analysis of Paenibacillus selenitrireducens ES3-24.</title>
        <authorList>
            <person name="Xu D."/>
            <person name="Yao R."/>
            <person name="Zheng S."/>
        </authorList>
    </citation>
    <scope>NUCLEOTIDE SEQUENCE [LARGE SCALE GENOMIC DNA]</scope>
    <source>
        <strain evidence="6 7">ES3-24</strain>
    </source>
</reference>
<dbReference type="InterPro" id="IPR034981">
    <property type="entry name" value="Imelysin-like_EfeO/Algp7"/>
</dbReference>
<dbReference type="RefSeq" id="WP_078499435.1">
    <property type="nucleotide sequence ID" value="NZ_MSZX01000005.1"/>
</dbReference>
<proteinExistence type="inferred from homology"/>
<evidence type="ECO:0000256" key="3">
    <source>
        <dbReference type="ARBA" id="ARBA00022729"/>
    </source>
</evidence>